<dbReference type="PANTHER" id="PTHR28055:SF1">
    <property type="entry name" value="ALTERED INHERITANCE OF MITOCHONDRIA PROTEIN 41, MITOCHONDRIAL"/>
    <property type="match status" value="1"/>
</dbReference>
<dbReference type="PANTHER" id="PTHR28055">
    <property type="entry name" value="ALTERED INHERITANCE OF MITOCHONDRIA PROTEIN 41, MITOCHONDRIAL"/>
    <property type="match status" value="1"/>
</dbReference>
<dbReference type="Gene3D" id="1.10.10.410">
    <property type="match status" value="1"/>
</dbReference>
<evidence type="ECO:0008006" key="3">
    <source>
        <dbReference type="Google" id="ProtNLM"/>
    </source>
</evidence>
<dbReference type="InterPro" id="IPR019004">
    <property type="entry name" value="YqeY/Aim41"/>
</dbReference>
<name>A0A1G6WN70_9BACT</name>
<evidence type="ECO:0000313" key="2">
    <source>
        <dbReference type="Proteomes" id="UP000199060"/>
    </source>
</evidence>
<gene>
    <name evidence="1" type="ORF">SAMN04488104_104610</name>
</gene>
<evidence type="ECO:0000313" key="1">
    <source>
        <dbReference type="EMBL" id="SDD67332.1"/>
    </source>
</evidence>
<dbReference type="Proteomes" id="UP000199060">
    <property type="component" value="Unassembled WGS sequence"/>
</dbReference>
<organism evidence="1 2">
    <name type="scientific">Algoriphagus faecimaris</name>
    <dbReference type="NCBI Taxonomy" id="686796"/>
    <lineage>
        <taxon>Bacteria</taxon>
        <taxon>Pseudomonadati</taxon>
        <taxon>Bacteroidota</taxon>
        <taxon>Cytophagia</taxon>
        <taxon>Cytophagales</taxon>
        <taxon>Cyclobacteriaceae</taxon>
        <taxon>Algoriphagus</taxon>
    </lineage>
</organism>
<dbReference type="Pfam" id="PF09424">
    <property type="entry name" value="YqeY"/>
    <property type="match status" value="1"/>
</dbReference>
<dbReference type="OrthoDB" id="9788127at2"/>
<sequence>MSLKQTIESEIKSAMIAKDKNRLTALRAVKSLILLEETKGGVKGDLSADNEMKLLTKAAKQRKDSADIYEQQGRFDLHEVEMAELKVIQEFLPKALTEEELTQAVKEIIAKTGASSPKDMGKVMGMASKELAGKADGKAIADKVKSLLNS</sequence>
<proteinExistence type="predicted"/>
<dbReference type="SUPFAM" id="SSF89095">
    <property type="entry name" value="GatB/YqeY motif"/>
    <property type="match status" value="1"/>
</dbReference>
<dbReference type="AlphaFoldDB" id="A0A1G6WN70"/>
<dbReference type="InterPro" id="IPR003789">
    <property type="entry name" value="Asn/Gln_tRNA_amidoTrase-B-like"/>
</dbReference>
<dbReference type="Gene3D" id="1.10.1510.10">
    <property type="entry name" value="Uncharacterised protein YqeY/AIM41 PF09424, N-terminal domain"/>
    <property type="match status" value="1"/>
</dbReference>
<dbReference type="InterPro" id="IPR042184">
    <property type="entry name" value="YqeY/Aim41_N"/>
</dbReference>
<reference evidence="2" key="1">
    <citation type="submission" date="2016-10" db="EMBL/GenBank/DDBJ databases">
        <authorList>
            <person name="Varghese N."/>
            <person name="Submissions S."/>
        </authorList>
    </citation>
    <scope>NUCLEOTIDE SEQUENCE [LARGE SCALE GENOMIC DNA]</scope>
    <source>
        <strain evidence="2">DSM 23095</strain>
    </source>
</reference>
<accession>A0A1G6WN70</accession>
<protein>
    <recommendedName>
        <fullName evidence="3">GatB/YqeY domain-containing protein</fullName>
    </recommendedName>
</protein>
<dbReference type="STRING" id="686796.SAMN04488104_104610"/>
<keyword evidence="2" id="KW-1185">Reference proteome</keyword>
<dbReference type="GO" id="GO:0016884">
    <property type="term" value="F:carbon-nitrogen ligase activity, with glutamine as amido-N-donor"/>
    <property type="evidence" value="ECO:0007669"/>
    <property type="project" value="InterPro"/>
</dbReference>
<dbReference type="RefSeq" id="WP_087941030.1">
    <property type="nucleotide sequence ID" value="NZ_FNAC01000046.1"/>
</dbReference>
<dbReference type="InterPro" id="IPR023168">
    <property type="entry name" value="GatB_Yqey_C_2"/>
</dbReference>
<dbReference type="EMBL" id="FNAC01000046">
    <property type="protein sequence ID" value="SDD67332.1"/>
    <property type="molecule type" value="Genomic_DNA"/>
</dbReference>